<sequence length="270" mass="30029">MPLFTDAARQFRQMDRFSCGNTGFHRLDARIKIGAFIVFQICVLSWPPQEITGLLPFFLFPVCVIRMAGLPLGYLLKRTLWLLPVAVMIGIFNPLVDRTPAGEWFGIPVTRGMISFISIILRCMLTILAAFTLLASTGFAPLCRGLRQLGVPRILITVLAFLYRYAFILVDEFQNTLLAFRSRRGSSGAVPLSIWGAMTGQLLLRAFGRAERIYQAVQCRGGEDPEFSSVPGVITARGVMGGLFFCLFAILFRCVNVTMLAGQFTRNLIS</sequence>
<keyword evidence="2" id="KW-1003">Cell membrane</keyword>
<evidence type="ECO:0000256" key="6">
    <source>
        <dbReference type="SAM" id="Phobius"/>
    </source>
</evidence>
<dbReference type="InterPro" id="IPR003339">
    <property type="entry name" value="ABC/ECF_trnsptr_transmembrane"/>
</dbReference>
<gene>
    <name evidence="7" type="primary">nikQ</name>
    <name evidence="7" type="ORF">Abiwalacus_16110</name>
</gene>
<feature type="transmembrane region" description="Helical" evidence="6">
    <location>
        <begin position="116"/>
        <end position="139"/>
    </location>
</feature>
<feature type="transmembrane region" description="Helical" evidence="6">
    <location>
        <begin position="79"/>
        <end position="96"/>
    </location>
</feature>
<dbReference type="PANTHER" id="PTHR34857:SF2">
    <property type="entry name" value="SLL0384 PROTEIN"/>
    <property type="match status" value="1"/>
</dbReference>
<dbReference type="EMBL" id="AP025943">
    <property type="protein sequence ID" value="BDL44037.1"/>
    <property type="molecule type" value="Genomic_DNA"/>
</dbReference>
<dbReference type="NCBIfam" id="TIGR02454">
    <property type="entry name" value="ECF_T_CbiQ"/>
    <property type="match status" value="1"/>
</dbReference>
<evidence type="ECO:0000256" key="2">
    <source>
        <dbReference type="ARBA" id="ARBA00022475"/>
    </source>
</evidence>
<reference evidence="7" key="1">
    <citation type="submission" date="2022-06" db="EMBL/GenBank/DDBJ databases">
        <title>Akkermansia biwalacus sp. nov., an anaerobic mucin-degrading bacterium isolated from human intestine.</title>
        <authorList>
            <person name="Kobayashi Y."/>
            <person name="Inoue S."/>
            <person name="Kawahara T."/>
            <person name="Kohda N."/>
        </authorList>
    </citation>
    <scope>NUCLEOTIDE SEQUENCE</scope>
    <source>
        <strain evidence="7">WON2089</strain>
    </source>
</reference>
<dbReference type="InterPro" id="IPR051611">
    <property type="entry name" value="ECF_transporter_component"/>
</dbReference>
<evidence type="ECO:0000313" key="7">
    <source>
        <dbReference type="EMBL" id="BDL44037.1"/>
    </source>
</evidence>
<proteinExistence type="predicted"/>
<dbReference type="PANTHER" id="PTHR34857">
    <property type="entry name" value="SLL0384 PROTEIN"/>
    <property type="match status" value="1"/>
</dbReference>
<dbReference type="InterPro" id="IPR012809">
    <property type="entry name" value="ECF_CbiQ"/>
</dbReference>
<keyword evidence="5 6" id="KW-0472">Membrane</keyword>
<evidence type="ECO:0000256" key="4">
    <source>
        <dbReference type="ARBA" id="ARBA00022989"/>
    </source>
</evidence>
<keyword evidence="3 6" id="KW-0812">Transmembrane</keyword>
<dbReference type="Pfam" id="PF02361">
    <property type="entry name" value="CbiQ"/>
    <property type="match status" value="1"/>
</dbReference>
<dbReference type="RefSeq" id="WP_215435865.1">
    <property type="nucleotide sequence ID" value="NZ_AP025943.1"/>
</dbReference>
<comment type="subcellular location">
    <subcellularLocation>
        <location evidence="1">Cell membrane</location>
        <topology evidence="1">Multi-pass membrane protein</topology>
    </subcellularLocation>
</comment>
<feature type="transmembrane region" description="Helical" evidence="6">
    <location>
        <begin position="54"/>
        <end position="72"/>
    </location>
</feature>
<name>A0ABN6QJS3_9BACT</name>
<evidence type="ECO:0000256" key="5">
    <source>
        <dbReference type="ARBA" id="ARBA00023136"/>
    </source>
</evidence>
<accession>A0ABN6QJS3</accession>
<feature type="transmembrane region" description="Helical" evidence="6">
    <location>
        <begin position="243"/>
        <end position="264"/>
    </location>
</feature>
<evidence type="ECO:0000256" key="3">
    <source>
        <dbReference type="ARBA" id="ARBA00022692"/>
    </source>
</evidence>
<dbReference type="CDD" id="cd16914">
    <property type="entry name" value="EcfT"/>
    <property type="match status" value="1"/>
</dbReference>
<feature type="transmembrane region" description="Helical" evidence="6">
    <location>
        <begin position="151"/>
        <end position="170"/>
    </location>
</feature>
<dbReference type="Proteomes" id="UP001062263">
    <property type="component" value="Chromosome"/>
</dbReference>
<keyword evidence="8" id="KW-1185">Reference proteome</keyword>
<keyword evidence="4 6" id="KW-1133">Transmembrane helix</keyword>
<organism evidence="7 8">
    <name type="scientific">Akkermansia biwaensis</name>
    <dbReference type="NCBI Taxonomy" id="2946555"/>
    <lineage>
        <taxon>Bacteria</taxon>
        <taxon>Pseudomonadati</taxon>
        <taxon>Verrucomicrobiota</taxon>
        <taxon>Verrucomicrobiia</taxon>
        <taxon>Verrucomicrobiales</taxon>
        <taxon>Akkermansiaceae</taxon>
        <taxon>Akkermansia</taxon>
    </lineage>
</organism>
<protein>
    <submittedName>
        <fullName evidence="7">Cobalt ECF transporter T component CbiQ</fullName>
    </submittedName>
</protein>
<evidence type="ECO:0000313" key="8">
    <source>
        <dbReference type="Proteomes" id="UP001062263"/>
    </source>
</evidence>
<evidence type="ECO:0000256" key="1">
    <source>
        <dbReference type="ARBA" id="ARBA00004651"/>
    </source>
</evidence>